<evidence type="ECO:0000256" key="4">
    <source>
        <dbReference type="ARBA" id="ARBA00022692"/>
    </source>
</evidence>
<evidence type="ECO:0000256" key="6">
    <source>
        <dbReference type="ARBA" id="ARBA00023136"/>
    </source>
</evidence>
<dbReference type="Gene3D" id="2.40.170.20">
    <property type="entry name" value="TonB-dependent receptor, beta-barrel domain"/>
    <property type="match status" value="1"/>
</dbReference>
<dbReference type="EMBL" id="RDSM01000001">
    <property type="protein sequence ID" value="RXH58799.1"/>
    <property type="molecule type" value="Genomic_DNA"/>
</dbReference>
<dbReference type="Pfam" id="PF00593">
    <property type="entry name" value="TonB_dep_Rec_b-barrel"/>
    <property type="match status" value="1"/>
</dbReference>
<evidence type="ECO:0000256" key="5">
    <source>
        <dbReference type="ARBA" id="ARBA00023077"/>
    </source>
</evidence>
<keyword evidence="3 8" id="KW-1134">Transmembrane beta strand</keyword>
<dbReference type="Gene3D" id="3.55.50.30">
    <property type="match status" value="1"/>
</dbReference>
<proteinExistence type="inferred from homology"/>
<dbReference type="AlphaFoldDB" id="A0A4Q0T9R5"/>
<keyword evidence="13" id="KW-1185">Reference proteome</keyword>
<dbReference type="Proteomes" id="UP000289437">
    <property type="component" value="Unassembled WGS sequence"/>
</dbReference>
<name>A0A4Q0T9R5_9BACT</name>
<dbReference type="InterPro" id="IPR000531">
    <property type="entry name" value="Beta-barrel_TonB"/>
</dbReference>
<dbReference type="InterPro" id="IPR039426">
    <property type="entry name" value="TonB-dep_rcpt-like"/>
</dbReference>
<evidence type="ECO:0000313" key="13">
    <source>
        <dbReference type="Proteomes" id="UP000289437"/>
    </source>
</evidence>
<evidence type="ECO:0000256" key="2">
    <source>
        <dbReference type="ARBA" id="ARBA00022448"/>
    </source>
</evidence>
<accession>A0A4Q0T9R5</accession>
<dbReference type="InterPro" id="IPR012910">
    <property type="entry name" value="Plug_dom"/>
</dbReference>
<evidence type="ECO:0000256" key="8">
    <source>
        <dbReference type="PROSITE-ProRule" id="PRU01360"/>
    </source>
</evidence>
<evidence type="ECO:0000256" key="1">
    <source>
        <dbReference type="ARBA" id="ARBA00004571"/>
    </source>
</evidence>
<reference evidence="12 13" key="1">
    <citation type="submission" date="2018-11" db="EMBL/GenBank/DDBJ databases">
        <authorList>
            <person name="Mardanov A.V."/>
            <person name="Ravin N.V."/>
            <person name="Dedysh S.N."/>
        </authorList>
    </citation>
    <scope>NUCLEOTIDE SEQUENCE [LARGE SCALE GENOMIC DNA]</scope>
    <source>
        <strain evidence="12 13">AF10</strain>
    </source>
</reference>
<evidence type="ECO:0000256" key="9">
    <source>
        <dbReference type="RuleBase" id="RU003357"/>
    </source>
</evidence>
<sequence>MNVASVTGVTPVHDRLARFDRFGAAEGVSSLGGRTFLAGALAACAMVGGGRDGLAFGQSNAAPTAAESNLPTVSFAIPAGPLDQALKGYEAATGLKVKTGISGDKLAGFTTAGLTGTYPEAEGLRVLLVGTGLQYRLDGKTMVVGMQAREDVTVQADATMPLGQFTEALKDTPQSVTVVPQFIMKEQAITTLRDSLRNVPGISLAAGEAGAQGDNLTIRGFTARNDIFLDGIRDFGSYYRDSFNYEQVEVLEGPAGIEFGRGSTGGVINQESKRPLDHKLVSGAVQLGTNLTRRVTVDVNQPVGEIGGGGAAFRMNIMGDEANVAGRDVVENRRFGVAPSLSFGMGTKSRATLSYVHQGENDIPDYGIPWLLDGPSPAKRSAYYGFRHGNFINTHDDILTLRLDHDVNEHASFRSITRFANYPRNAQITEPQVCSNGAISPTTGLLLAPTNVLNSAQLCPYNNGAPSDPSTILVNRNQITVASVENDLWQQDEALLHFRFLNIAQAVVVGVEGGREMSNPTRFTFTGVPTATLLNPNEDLPFAGTKTLSTRTHLAADSAGLFFVDTVHLGRYIDLTGGIRYDYFYTQQRQYTASTQLNTFLYRIDKKPSYRAAFVVKPTASGSVYFDYGTSFNPSAEALSLSVSTTVLPPEENETYELGSKWGFLHDRLSLAAAIFQTTKNNAKETSPANSTITVLAGNQRVRGGQVSVTGRLANQFDFIAGYAYLNSEVIASQFYPNAIGAPLANVPKQTFNVWLNRALGLRFTGGLGGNYVASRSASSTIPYVATAWTGTTPANAVVTATRLKQVPGYWAFNGVVQRPITERISLQANINNILNRSFIDEPHPSHLVPGEGRNALFGLNYKF</sequence>
<comment type="similarity">
    <text evidence="8 9">Belongs to the TonB-dependent receptor family.</text>
</comment>
<keyword evidence="6 8" id="KW-0472">Membrane</keyword>
<evidence type="ECO:0000256" key="3">
    <source>
        <dbReference type="ARBA" id="ARBA00022452"/>
    </source>
</evidence>
<dbReference type="PANTHER" id="PTHR32552:SF83">
    <property type="entry name" value="BLR3904 PROTEIN"/>
    <property type="match status" value="1"/>
</dbReference>
<evidence type="ECO:0000313" key="12">
    <source>
        <dbReference type="EMBL" id="RXH58799.1"/>
    </source>
</evidence>
<dbReference type="InterPro" id="IPR037066">
    <property type="entry name" value="Plug_dom_sf"/>
</dbReference>
<comment type="caution">
    <text evidence="12">The sequence shown here is derived from an EMBL/GenBank/DDBJ whole genome shotgun (WGS) entry which is preliminary data.</text>
</comment>
<reference evidence="13" key="2">
    <citation type="submission" date="2019-02" db="EMBL/GenBank/DDBJ databases">
        <title>Granulicella sibirica sp. nov., a psychrotolerant acidobacterium isolated from an organic soil layer in forested tundra, West Siberia.</title>
        <authorList>
            <person name="Oshkin I.Y."/>
            <person name="Kulichevskaya I.S."/>
            <person name="Rijpstra W.I.C."/>
            <person name="Sinninghe Damste J.S."/>
            <person name="Rakitin A.L."/>
            <person name="Ravin N.V."/>
            <person name="Dedysh S.N."/>
        </authorList>
    </citation>
    <scope>NUCLEOTIDE SEQUENCE [LARGE SCALE GENOMIC DNA]</scope>
    <source>
        <strain evidence="13">AF10</strain>
    </source>
</reference>
<feature type="domain" description="TonB-dependent receptor plug" evidence="11">
    <location>
        <begin position="169"/>
        <end position="267"/>
    </location>
</feature>
<dbReference type="InterPro" id="IPR036942">
    <property type="entry name" value="Beta-barrel_TonB_sf"/>
</dbReference>
<keyword evidence="5 9" id="KW-0798">TonB box</keyword>
<dbReference type="GO" id="GO:0015344">
    <property type="term" value="F:siderophore uptake transmembrane transporter activity"/>
    <property type="evidence" value="ECO:0007669"/>
    <property type="project" value="TreeGrafter"/>
</dbReference>
<dbReference type="Gene3D" id="2.170.130.10">
    <property type="entry name" value="TonB-dependent receptor, plug domain"/>
    <property type="match status" value="1"/>
</dbReference>
<comment type="subcellular location">
    <subcellularLocation>
        <location evidence="1 8">Cell outer membrane</location>
        <topology evidence="1 8">Multi-pass membrane protein</topology>
    </subcellularLocation>
</comment>
<organism evidence="12 13">
    <name type="scientific">Granulicella sibirica</name>
    <dbReference type="NCBI Taxonomy" id="2479048"/>
    <lineage>
        <taxon>Bacteria</taxon>
        <taxon>Pseudomonadati</taxon>
        <taxon>Acidobacteriota</taxon>
        <taxon>Terriglobia</taxon>
        <taxon>Terriglobales</taxon>
        <taxon>Acidobacteriaceae</taxon>
        <taxon>Granulicella</taxon>
    </lineage>
</organism>
<keyword evidence="12" id="KW-0675">Receptor</keyword>
<keyword evidence="7 8" id="KW-0998">Cell outer membrane</keyword>
<dbReference type="PROSITE" id="PS52016">
    <property type="entry name" value="TONB_DEPENDENT_REC_3"/>
    <property type="match status" value="1"/>
</dbReference>
<dbReference type="SUPFAM" id="SSF56935">
    <property type="entry name" value="Porins"/>
    <property type="match status" value="1"/>
</dbReference>
<gene>
    <name evidence="12" type="ORF">GRAN_2109</name>
</gene>
<protein>
    <submittedName>
        <fullName evidence="12">Ferrichrome-iron receptor</fullName>
    </submittedName>
</protein>
<keyword evidence="4 8" id="KW-0812">Transmembrane</keyword>
<evidence type="ECO:0000259" key="11">
    <source>
        <dbReference type="Pfam" id="PF07715"/>
    </source>
</evidence>
<dbReference type="GO" id="GO:0009279">
    <property type="term" value="C:cell outer membrane"/>
    <property type="evidence" value="ECO:0007669"/>
    <property type="project" value="UniProtKB-SubCell"/>
</dbReference>
<feature type="domain" description="TonB-dependent receptor-like beta-barrel" evidence="10">
    <location>
        <begin position="347"/>
        <end position="834"/>
    </location>
</feature>
<keyword evidence="2 8" id="KW-0813">Transport</keyword>
<dbReference type="CDD" id="cd01347">
    <property type="entry name" value="ligand_gated_channel"/>
    <property type="match status" value="1"/>
</dbReference>
<dbReference type="Pfam" id="PF07715">
    <property type="entry name" value="Plug"/>
    <property type="match status" value="1"/>
</dbReference>
<evidence type="ECO:0000259" key="10">
    <source>
        <dbReference type="Pfam" id="PF00593"/>
    </source>
</evidence>
<dbReference type="PANTHER" id="PTHR32552">
    <property type="entry name" value="FERRICHROME IRON RECEPTOR-RELATED"/>
    <property type="match status" value="1"/>
</dbReference>
<evidence type="ECO:0000256" key="7">
    <source>
        <dbReference type="ARBA" id="ARBA00023237"/>
    </source>
</evidence>